<proteinExistence type="predicted"/>
<keyword evidence="4" id="KW-1185">Reference proteome</keyword>
<dbReference type="OrthoDB" id="6359008at2759"/>
<name>L0B162_THEEQ</name>
<dbReference type="eggNOG" id="KOG1366">
    <property type="taxonomic scope" value="Eukaryota"/>
</dbReference>
<sequence>MAVPQVIIQLKEKPGNEKTYDGYPPSRGRTIIRVTKSNYPPGSDFLKYTHVDSVSNGGRFTLLAVLDGRKPISVIREYGKEVTSVSAYYWQREKGGPKKALLVEVVYSGSGGTKYYVRGTGRNQWTLLPVFSGPYTSNKLTNSNLDQLLDDLTCEHHNAVTLNLTFQNSKTHKNGSYCCYKHNHTRVSVEQKTVSCSIHSGSAPFFKHEVNYAGKWKVAAIKYYNSGPNTHRIRINIDGLGLPTKQSVKVTVYVFYSNSSRDPVLIYVDSSGDKIKGWYQKGTTNGWIKVSGISENITPDKLTKPIDCTSEGDFKKLAEELKRLGCEGLQECTQETTEKQEARLEQLRAEKDIELRSEGVRDTEGLRSEEGKEEEKEKPSPQIQEAGPSASNKAPGVGEPKAAAIRGDAPVEALKDLAKEGLGLSGWDSYTILGAFTGVLMASVITTFASWKLYKAYQNYSDPWVRQI</sequence>
<dbReference type="AlphaFoldDB" id="L0B162"/>
<dbReference type="RefSeq" id="XP_004830637.1">
    <property type="nucleotide sequence ID" value="XM_004830580.1"/>
</dbReference>
<dbReference type="KEGG" id="beq:BEWA_003790"/>
<gene>
    <name evidence="3" type="ORF">BEWA_003790</name>
</gene>
<dbReference type="VEuPathDB" id="PiroplasmaDB:BEWA_003790"/>
<keyword evidence="2" id="KW-0472">Membrane</keyword>
<dbReference type="GeneID" id="15805347"/>
<dbReference type="EMBL" id="CP001670">
    <property type="protein sequence ID" value="AFZ80971.1"/>
    <property type="molecule type" value="Genomic_DNA"/>
</dbReference>
<accession>L0B162</accession>
<reference evidence="3 4" key="1">
    <citation type="journal article" date="2012" name="BMC Genomics">
        <title>Comparative genomic analysis and phylogenetic position of Theileria equi.</title>
        <authorList>
            <person name="Kappmeyer L.S."/>
            <person name="Thiagarajan M."/>
            <person name="Herndon D.R."/>
            <person name="Ramsay J.D."/>
            <person name="Caler E."/>
            <person name="Djikeng A."/>
            <person name="Gillespie J.J."/>
            <person name="Lau A.O."/>
            <person name="Roalson E.H."/>
            <person name="Silva J.C."/>
            <person name="Silva M.G."/>
            <person name="Suarez C.E."/>
            <person name="Ueti M.W."/>
            <person name="Nene V.M."/>
            <person name="Mealey R.H."/>
            <person name="Knowles D.P."/>
            <person name="Brayton K.A."/>
        </authorList>
    </citation>
    <scope>NUCLEOTIDE SEQUENCE [LARGE SCALE GENOMIC DNA]</scope>
    <source>
        <strain evidence="3 4">WA</strain>
    </source>
</reference>
<keyword evidence="2" id="KW-0812">Transmembrane</keyword>
<evidence type="ECO:0000313" key="3">
    <source>
        <dbReference type="EMBL" id="AFZ80971.1"/>
    </source>
</evidence>
<evidence type="ECO:0000313" key="4">
    <source>
        <dbReference type="Proteomes" id="UP000031512"/>
    </source>
</evidence>
<evidence type="ECO:0000256" key="1">
    <source>
        <dbReference type="SAM" id="MobiDB-lite"/>
    </source>
</evidence>
<evidence type="ECO:0000256" key="2">
    <source>
        <dbReference type="SAM" id="Phobius"/>
    </source>
</evidence>
<feature type="region of interest" description="Disordered" evidence="1">
    <location>
        <begin position="354"/>
        <end position="401"/>
    </location>
</feature>
<keyword evidence="2" id="KW-1133">Transmembrane helix</keyword>
<organism evidence="3 4">
    <name type="scientific">Theileria equi strain WA</name>
    <dbReference type="NCBI Taxonomy" id="1537102"/>
    <lineage>
        <taxon>Eukaryota</taxon>
        <taxon>Sar</taxon>
        <taxon>Alveolata</taxon>
        <taxon>Apicomplexa</taxon>
        <taxon>Aconoidasida</taxon>
        <taxon>Piroplasmida</taxon>
        <taxon>Theileriidae</taxon>
        <taxon>Theileria</taxon>
    </lineage>
</organism>
<protein>
    <submittedName>
        <fullName evidence="3">Uncharacterized protein</fullName>
    </submittedName>
</protein>
<feature type="compositionally biased region" description="Basic and acidic residues" evidence="1">
    <location>
        <begin position="354"/>
        <end position="379"/>
    </location>
</feature>
<feature type="transmembrane region" description="Helical" evidence="2">
    <location>
        <begin position="430"/>
        <end position="451"/>
    </location>
</feature>
<dbReference type="Proteomes" id="UP000031512">
    <property type="component" value="Chromosome 3"/>
</dbReference>
<dbReference type="STRING" id="1537102.L0B162"/>